<reference evidence="1" key="1">
    <citation type="submission" date="2021-01" db="EMBL/GenBank/DDBJ databases">
        <authorList>
            <person name="Corre E."/>
            <person name="Pelletier E."/>
            <person name="Niang G."/>
            <person name="Scheremetjew M."/>
            <person name="Finn R."/>
            <person name="Kale V."/>
            <person name="Holt S."/>
            <person name="Cochrane G."/>
            <person name="Meng A."/>
            <person name="Brown T."/>
            <person name="Cohen L."/>
        </authorList>
    </citation>
    <scope>NUCLEOTIDE SEQUENCE</scope>
    <source>
        <strain evidence="1">CCMP645</strain>
    </source>
</reference>
<gene>
    <name evidence="1" type="ORF">PCAR00345_LOCUS11943</name>
</gene>
<organism evidence="1">
    <name type="scientific">Chrysotila carterae</name>
    <name type="common">Marine alga</name>
    <name type="synonym">Syracosphaera carterae</name>
    <dbReference type="NCBI Taxonomy" id="13221"/>
    <lineage>
        <taxon>Eukaryota</taxon>
        <taxon>Haptista</taxon>
        <taxon>Haptophyta</taxon>
        <taxon>Prymnesiophyceae</taxon>
        <taxon>Isochrysidales</taxon>
        <taxon>Isochrysidaceae</taxon>
        <taxon>Chrysotila</taxon>
    </lineage>
</organism>
<sequence>MAETYDKKPTLHAQLKQMGMSKDEYCSTVSENAELAGLASSRAIEEFCRQGKAPIKRSGKLSRTSSVDTSHFLEDFLEMLLTVTVYVHRQAPWATTRCLRD</sequence>
<evidence type="ECO:0000313" key="1">
    <source>
        <dbReference type="EMBL" id="CAE0759349.1"/>
    </source>
</evidence>
<proteinExistence type="predicted"/>
<name>A0A7S4BA13_CHRCT</name>
<dbReference type="AlphaFoldDB" id="A0A7S4BA13"/>
<protein>
    <submittedName>
        <fullName evidence="1">Uncharacterized protein</fullName>
    </submittedName>
</protein>
<dbReference type="EMBL" id="HBIZ01019081">
    <property type="protein sequence ID" value="CAE0759349.1"/>
    <property type="molecule type" value="Transcribed_RNA"/>
</dbReference>
<accession>A0A7S4BA13</accession>